<protein>
    <recommendedName>
        <fullName evidence="3">Transcription factor domain-containing protein</fullName>
    </recommendedName>
</protein>
<keyword evidence="2" id="KW-1185">Reference proteome</keyword>
<sequence>MDNLQACIQARLIERLQDSELTRLRNCVLLTTYLYTYSPFTQIWKGSLIPLHISSRLLLQVQELALETVWGTPKSAMLWCIVMAGSLTPKGPTRDRYGLLLRIHFGRFLSEPNIHASWFAIAGTLDQFLWS</sequence>
<gene>
    <name evidence="1" type="ORF">DM02DRAFT_650405</name>
</gene>
<evidence type="ECO:0000313" key="1">
    <source>
        <dbReference type="EMBL" id="PVI05731.1"/>
    </source>
</evidence>
<dbReference type="Proteomes" id="UP000244855">
    <property type="component" value="Unassembled WGS sequence"/>
</dbReference>
<name>A0A2V1E5H6_9PLEO</name>
<reference evidence="1 2" key="1">
    <citation type="journal article" date="2018" name="Sci. Rep.">
        <title>Comparative genomics provides insights into the lifestyle and reveals functional heterogeneity of dark septate endophytic fungi.</title>
        <authorList>
            <person name="Knapp D.G."/>
            <person name="Nemeth J.B."/>
            <person name="Barry K."/>
            <person name="Hainaut M."/>
            <person name="Henrissat B."/>
            <person name="Johnson J."/>
            <person name="Kuo A."/>
            <person name="Lim J.H.P."/>
            <person name="Lipzen A."/>
            <person name="Nolan M."/>
            <person name="Ohm R.A."/>
            <person name="Tamas L."/>
            <person name="Grigoriev I.V."/>
            <person name="Spatafora J.W."/>
            <person name="Nagy L.G."/>
            <person name="Kovacs G.M."/>
        </authorList>
    </citation>
    <scope>NUCLEOTIDE SEQUENCE [LARGE SCALE GENOMIC DNA]</scope>
    <source>
        <strain evidence="1 2">DSE2036</strain>
    </source>
</reference>
<dbReference type="EMBL" id="KZ805312">
    <property type="protein sequence ID" value="PVI05731.1"/>
    <property type="molecule type" value="Genomic_DNA"/>
</dbReference>
<proteinExistence type="predicted"/>
<accession>A0A2V1E5H6</accession>
<evidence type="ECO:0000313" key="2">
    <source>
        <dbReference type="Proteomes" id="UP000244855"/>
    </source>
</evidence>
<dbReference type="OrthoDB" id="2130169at2759"/>
<evidence type="ECO:0008006" key="3">
    <source>
        <dbReference type="Google" id="ProtNLM"/>
    </source>
</evidence>
<organism evidence="1 2">
    <name type="scientific">Periconia macrospinosa</name>
    <dbReference type="NCBI Taxonomy" id="97972"/>
    <lineage>
        <taxon>Eukaryota</taxon>
        <taxon>Fungi</taxon>
        <taxon>Dikarya</taxon>
        <taxon>Ascomycota</taxon>
        <taxon>Pezizomycotina</taxon>
        <taxon>Dothideomycetes</taxon>
        <taxon>Pleosporomycetidae</taxon>
        <taxon>Pleosporales</taxon>
        <taxon>Massarineae</taxon>
        <taxon>Periconiaceae</taxon>
        <taxon>Periconia</taxon>
    </lineage>
</organism>
<dbReference type="STRING" id="97972.A0A2V1E5H6"/>
<dbReference type="AlphaFoldDB" id="A0A2V1E5H6"/>